<name>A0AAW1MH57_POPJA</name>
<gene>
    <name evidence="2" type="ORF">QE152_g6800</name>
</gene>
<feature type="chain" id="PRO_5043463736" evidence="1">
    <location>
        <begin position="19"/>
        <end position="74"/>
    </location>
</feature>
<protein>
    <submittedName>
        <fullName evidence="2">Uncharacterized protein</fullName>
    </submittedName>
</protein>
<dbReference type="AlphaFoldDB" id="A0AAW1MH57"/>
<keyword evidence="1" id="KW-0732">Signal</keyword>
<keyword evidence="3" id="KW-1185">Reference proteome</keyword>
<evidence type="ECO:0000313" key="2">
    <source>
        <dbReference type="EMBL" id="KAK9745545.1"/>
    </source>
</evidence>
<dbReference type="EMBL" id="JASPKY010000047">
    <property type="protein sequence ID" value="KAK9745545.1"/>
    <property type="molecule type" value="Genomic_DNA"/>
</dbReference>
<feature type="signal peptide" evidence="1">
    <location>
        <begin position="1"/>
        <end position="18"/>
    </location>
</feature>
<organism evidence="2 3">
    <name type="scientific">Popillia japonica</name>
    <name type="common">Japanese beetle</name>
    <dbReference type="NCBI Taxonomy" id="7064"/>
    <lineage>
        <taxon>Eukaryota</taxon>
        <taxon>Metazoa</taxon>
        <taxon>Ecdysozoa</taxon>
        <taxon>Arthropoda</taxon>
        <taxon>Hexapoda</taxon>
        <taxon>Insecta</taxon>
        <taxon>Pterygota</taxon>
        <taxon>Neoptera</taxon>
        <taxon>Endopterygota</taxon>
        <taxon>Coleoptera</taxon>
        <taxon>Polyphaga</taxon>
        <taxon>Scarabaeiformia</taxon>
        <taxon>Scarabaeidae</taxon>
        <taxon>Rutelinae</taxon>
        <taxon>Popillia</taxon>
    </lineage>
</organism>
<evidence type="ECO:0000256" key="1">
    <source>
        <dbReference type="SAM" id="SignalP"/>
    </source>
</evidence>
<reference evidence="2 3" key="1">
    <citation type="journal article" date="2024" name="BMC Genomics">
        <title>De novo assembly and annotation of Popillia japonica's genome with initial clues to its potential as an invasive pest.</title>
        <authorList>
            <person name="Cucini C."/>
            <person name="Boschi S."/>
            <person name="Funari R."/>
            <person name="Cardaioli E."/>
            <person name="Iannotti N."/>
            <person name="Marturano G."/>
            <person name="Paoli F."/>
            <person name="Bruttini M."/>
            <person name="Carapelli A."/>
            <person name="Frati F."/>
            <person name="Nardi F."/>
        </authorList>
    </citation>
    <scope>NUCLEOTIDE SEQUENCE [LARGE SCALE GENOMIC DNA]</scope>
    <source>
        <strain evidence="2">DMR45628</strain>
    </source>
</reference>
<dbReference type="Proteomes" id="UP001458880">
    <property type="component" value="Unassembled WGS sequence"/>
</dbReference>
<comment type="caution">
    <text evidence="2">The sequence shown here is derived from an EMBL/GenBank/DDBJ whole genome shotgun (WGS) entry which is preliminary data.</text>
</comment>
<accession>A0AAW1MH57</accession>
<proteinExistence type="predicted"/>
<evidence type="ECO:0000313" key="3">
    <source>
        <dbReference type="Proteomes" id="UP001458880"/>
    </source>
</evidence>
<sequence>MAFSGAVPLVAFAAASNCVTLSIGSGSPHEEYYEGGDKRHDVIGLTKVGPHMQFFIILLRPGDTSVQQWDTPIT</sequence>